<dbReference type="GO" id="GO:0022857">
    <property type="term" value="F:transmembrane transporter activity"/>
    <property type="evidence" value="ECO:0007669"/>
    <property type="project" value="InterPro"/>
</dbReference>
<proteinExistence type="predicted"/>
<feature type="region of interest" description="Disordered" evidence="6">
    <location>
        <begin position="1"/>
        <end position="27"/>
    </location>
</feature>
<evidence type="ECO:0000313" key="7">
    <source>
        <dbReference type="EMBL" id="KKN66459.1"/>
    </source>
</evidence>
<keyword evidence="2" id="KW-1003">Cell membrane</keyword>
<dbReference type="Pfam" id="PF02472">
    <property type="entry name" value="ExbD"/>
    <property type="match status" value="1"/>
</dbReference>
<evidence type="ECO:0000256" key="3">
    <source>
        <dbReference type="ARBA" id="ARBA00022692"/>
    </source>
</evidence>
<dbReference type="AlphaFoldDB" id="A0A0F9SHC0"/>
<evidence type="ECO:0008006" key="8">
    <source>
        <dbReference type="Google" id="ProtNLM"/>
    </source>
</evidence>
<reference evidence="7" key="1">
    <citation type="journal article" date="2015" name="Nature">
        <title>Complex archaea that bridge the gap between prokaryotes and eukaryotes.</title>
        <authorList>
            <person name="Spang A."/>
            <person name="Saw J.H."/>
            <person name="Jorgensen S.L."/>
            <person name="Zaremba-Niedzwiedzka K."/>
            <person name="Martijn J."/>
            <person name="Lind A.E."/>
            <person name="van Eijk R."/>
            <person name="Schleper C."/>
            <person name="Guy L."/>
            <person name="Ettema T.J."/>
        </authorList>
    </citation>
    <scope>NUCLEOTIDE SEQUENCE</scope>
</reference>
<feature type="compositionally biased region" description="Basic and acidic residues" evidence="6">
    <location>
        <begin position="1"/>
        <end position="15"/>
    </location>
</feature>
<evidence type="ECO:0000256" key="4">
    <source>
        <dbReference type="ARBA" id="ARBA00022989"/>
    </source>
</evidence>
<keyword evidence="5" id="KW-0472">Membrane</keyword>
<dbReference type="GO" id="GO:0005886">
    <property type="term" value="C:plasma membrane"/>
    <property type="evidence" value="ECO:0007669"/>
    <property type="project" value="UniProtKB-SubCell"/>
</dbReference>
<comment type="caution">
    <text evidence="7">The sequence shown here is derived from an EMBL/GenBank/DDBJ whole genome shotgun (WGS) entry which is preliminary data.</text>
</comment>
<protein>
    <recommendedName>
        <fullName evidence="8">Biopolymer transport protein ExbD/TolR</fullName>
    </recommendedName>
</protein>
<dbReference type="EMBL" id="LAZR01000500">
    <property type="protein sequence ID" value="KKN66459.1"/>
    <property type="molecule type" value="Genomic_DNA"/>
</dbReference>
<dbReference type="PANTHER" id="PTHR30558">
    <property type="entry name" value="EXBD MEMBRANE COMPONENT OF PMF-DRIVEN MACROMOLECULE IMPORT SYSTEM"/>
    <property type="match status" value="1"/>
</dbReference>
<keyword evidence="3" id="KW-0812">Transmembrane</keyword>
<evidence type="ECO:0000256" key="5">
    <source>
        <dbReference type="ARBA" id="ARBA00023136"/>
    </source>
</evidence>
<evidence type="ECO:0000256" key="2">
    <source>
        <dbReference type="ARBA" id="ARBA00022475"/>
    </source>
</evidence>
<evidence type="ECO:0000256" key="1">
    <source>
        <dbReference type="ARBA" id="ARBA00004162"/>
    </source>
</evidence>
<gene>
    <name evidence="7" type="ORF">LCGC14_0471160</name>
</gene>
<evidence type="ECO:0000256" key="6">
    <source>
        <dbReference type="SAM" id="MobiDB-lite"/>
    </source>
</evidence>
<keyword evidence="4" id="KW-1133">Transmembrane helix</keyword>
<dbReference type="PANTHER" id="PTHR30558:SF3">
    <property type="entry name" value="BIOPOLYMER TRANSPORT PROTEIN EXBD-RELATED"/>
    <property type="match status" value="1"/>
</dbReference>
<accession>A0A0F9SHC0</accession>
<organism evidence="7">
    <name type="scientific">marine sediment metagenome</name>
    <dbReference type="NCBI Taxonomy" id="412755"/>
    <lineage>
        <taxon>unclassified sequences</taxon>
        <taxon>metagenomes</taxon>
        <taxon>ecological metagenomes</taxon>
    </lineage>
</organism>
<comment type="subcellular location">
    <subcellularLocation>
        <location evidence="1">Cell membrane</location>
        <topology evidence="1">Single-pass membrane protein</topology>
    </subcellularLocation>
</comment>
<sequence length="162" mass="18526">MTDDHHSEEAIVHHEPPRKRRKESVTMQPPLTPMIDVTFQLLLFFILTFTFRESEGLIPGALPKRGTGGVSARQTLNKPIRIRIIAVDARKRAVYEIEGVNERIEDPEKLYKILIGRQEVLKSKEGPVIIKPDAVVRWQYVVEVFNQAVRARFKTIGFAPVS</sequence>
<name>A0A0F9SHC0_9ZZZZ</name>
<dbReference type="InterPro" id="IPR003400">
    <property type="entry name" value="ExbD"/>
</dbReference>